<dbReference type="AlphaFoldDB" id="A0A1I7EKA4"/>
<gene>
    <name evidence="2" type="ORF">SAMN05192563_1026103</name>
</gene>
<dbReference type="PANTHER" id="PTHR11895">
    <property type="entry name" value="TRANSAMIDASE"/>
    <property type="match status" value="1"/>
</dbReference>
<protein>
    <submittedName>
        <fullName evidence="2">Amidase</fullName>
    </submittedName>
</protein>
<evidence type="ECO:0000313" key="2">
    <source>
        <dbReference type="EMBL" id="SFU24367.1"/>
    </source>
</evidence>
<dbReference type="GO" id="GO:0003824">
    <property type="term" value="F:catalytic activity"/>
    <property type="evidence" value="ECO:0007669"/>
    <property type="project" value="InterPro"/>
</dbReference>
<evidence type="ECO:0000259" key="1">
    <source>
        <dbReference type="Pfam" id="PF01425"/>
    </source>
</evidence>
<reference evidence="2 3" key="1">
    <citation type="submission" date="2016-10" db="EMBL/GenBank/DDBJ databases">
        <authorList>
            <person name="de Groot N.N."/>
        </authorList>
    </citation>
    <scope>NUCLEOTIDE SEQUENCE [LARGE SCALE GENOMIC DNA]</scope>
    <source>
        <strain evidence="2 3">LMG 27731</strain>
    </source>
</reference>
<dbReference type="InterPro" id="IPR000120">
    <property type="entry name" value="Amidase"/>
</dbReference>
<dbReference type="Gene3D" id="3.90.1300.10">
    <property type="entry name" value="Amidase signature (AS) domain"/>
    <property type="match status" value="1"/>
</dbReference>
<accession>A0A1I7EKA4</accession>
<dbReference type="InterPro" id="IPR036928">
    <property type="entry name" value="AS_sf"/>
</dbReference>
<dbReference type="SUPFAM" id="SSF75304">
    <property type="entry name" value="Amidase signature (AS) enzymes"/>
    <property type="match status" value="1"/>
</dbReference>
<evidence type="ECO:0000313" key="3">
    <source>
        <dbReference type="Proteomes" id="UP000198844"/>
    </source>
</evidence>
<feature type="domain" description="Amidase" evidence="1">
    <location>
        <begin position="87"/>
        <end position="495"/>
    </location>
</feature>
<dbReference type="NCBIfam" id="NF005565">
    <property type="entry name" value="PRK07235.1"/>
    <property type="match status" value="1"/>
</dbReference>
<dbReference type="PANTHER" id="PTHR11895:SF170">
    <property type="entry name" value="AMIDASE"/>
    <property type="match status" value="1"/>
</dbReference>
<name>A0A1I7EKA4_9BURK</name>
<proteinExistence type="predicted"/>
<organism evidence="2 3">
    <name type="scientific">Paraburkholderia aspalathi</name>
    <dbReference type="NCBI Taxonomy" id="1324617"/>
    <lineage>
        <taxon>Bacteria</taxon>
        <taxon>Pseudomonadati</taxon>
        <taxon>Pseudomonadota</taxon>
        <taxon>Betaproteobacteria</taxon>
        <taxon>Burkholderiales</taxon>
        <taxon>Burkholderiaceae</taxon>
        <taxon>Paraburkholderia</taxon>
    </lineage>
</organism>
<dbReference type="EMBL" id="FPBH01000026">
    <property type="protein sequence ID" value="SFU24367.1"/>
    <property type="molecule type" value="Genomic_DNA"/>
</dbReference>
<dbReference type="InterPro" id="IPR023631">
    <property type="entry name" value="Amidase_dom"/>
</dbReference>
<dbReference type="Pfam" id="PF01425">
    <property type="entry name" value="Amidase"/>
    <property type="match status" value="1"/>
</dbReference>
<dbReference type="Proteomes" id="UP000198844">
    <property type="component" value="Unassembled WGS sequence"/>
</dbReference>
<sequence>MTLRRPSKTDLIEISRARHLSLTEVELDEYYELVCENLSLYDTLDQYSEPAFDVLPAVRVAGTRPAPHDDPLNAVVRNCSVHLPGAQGRLSGKTVGLKDTISVAGIPMSCASRLLYDYVPERDATIVKRLLADGAHITAILNTDDFAFSGGGHTSTYGPTLNAANPAHLAGGSSCGSAAAVASGLVDLAIGGDQGGSIRIPSSWSGTVGHKPTHGLVPYTGIVGFDLTIDHIGPMTRTVSDAALLLSVIAGLDDADADPRQTKPVEKCDYTRALTGSIHGLKIAVVSEGFGSEEALPEVDEAVRVAVQALTRLGATVDTISVPEHRMVVPVWNAVAIEGGVANFYAGHHAYQNKGLYDPRLMSAMGRGIKTHGGDFSPTAKMGVLVAAYMTDYYQGVFYARARNLARQLNAAYERVFGTYDLVVMPTTPQTAHARLAGQETDRKTFVRQALNMCANTAAFDLTGHPSISVPCKAVDGLPVGLMITGRHFADATVLRAAHAYEQGGA</sequence>